<dbReference type="SFLD" id="SFLDG00358">
    <property type="entry name" value="Main_(cytGST)"/>
    <property type="match status" value="1"/>
</dbReference>
<evidence type="ECO:0000259" key="3">
    <source>
        <dbReference type="PROSITE" id="PS50405"/>
    </source>
</evidence>
<keyword evidence="4" id="KW-0808">Transferase</keyword>
<protein>
    <submittedName>
        <fullName evidence="4">Glutathione S-transferase</fullName>
    </submittedName>
</protein>
<dbReference type="RefSeq" id="WP_097281123.1">
    <property type="nucleotide sequence ID" value="NZ_OCNJ01000012.1"/>
</dbReference>
<dbReference type="CDD" id="cd00570">
    <property type="entry name" value="GST_N_family"/>
    <property type="match status" value="1"/>
</dbReference>
<sequence length="222" mass="24972">MRVLYYHCLSPFARKARVVLKEKGLDFDEIVVRDWERPDEFLALNPAGDVPVLVDEGDRVICGATPICEYLDEAYPKPGLLGPDPVTRAEVRRLVDWFDHKFFAEVTVNSAGEKLTKRVRGGSAPDSRAIRAGRANVHIHLQYIAWLTERRTWLAGDALSLADLTAACHLSLVDYAGDVPWEDHPLAKDWYARVKSRPSFRPIVNEVIPGIPAPAHYADLDF</sequence>
<dbReference type="SUPFAM" id="SSF52833">
    <property type="entry name" value="Thioredoxin-like"/>
    <property type="match status" value="1"/>
</dbReference>
<dbReference type="SUPFAM" id="SSF47616">
    <property type="entry name" value="GST C-terminal domain-like"/>
    <property type="match status" value="1"/>
</dbReference>
<dbReference type="PANTHER" id="PTHR43969">
    <property type="entry name" value="GLUTATHIONE S TRANSFERASE D10, ISOFORM A-RELATED"/>
    <property type="match status" value="1"/>
</dbReference>
<evidence type="ECO:0000259" key="2">
    <source>
        <dbReference type="PROSITE" id="PS50404"/>
    </source>
</evidence>
<dbReference type="PANTHER" id="PTHR43969:SF9">
    <property type="entry name" value="GLUTATHIONE S TRANSFERASE D10, ISOFORM A-RELATED"/>
    <property type="match status" value="1"/>
</dbReference>
<gene>
    <name evidence="4" type="ORF">SAMN05421508_1122</name>
</gene>
<evidence type="ECO:0000313" key="4">
    <source>
        <dbReference type="EMBL" id="SOE00258.1"/>
    </source>
</evidence>
<dbReference type="InterPro" id="IPR010987">
    <property type="entry name" value="Glutathione-S-Trfase_C-like"/>
</dbReference>
<proteinExistence type="predicted"/>
<dbReference type="SFLD" id="SFLDS00019">
    <property type="entry name" value="Glutathione_Transferase_(cytos"/>
    <property type="match status" value="1"/>
</dbReference>
<dbReference type="InterPro" id="IPR004046">
    <property type="entry name" value="GST_C"/>
</dbReference>
<dbReference type="Proteomes" id="UP000219621">
    <property type="component" value="Unassembled WGS sequence"/>
</dbReference>
<evidence type="ECO:0000256" key="1">
    <source>
        <dbReference type="ARBA" id="ARBA00011738"/>
    </source>
</evidence>
<dbReference type="InterPro" id="IPR004045">
    <property type="entry name" value="Glutathione_S-Trfase_N"/>
</dbReference>
<dbReference type="PROSITE" id="PS50404">
    <property type="entry name" value="GST_NTER"/>
    <property type="match status" value="1"/>
</dbReference>
<evidence type="ECO:0000313" key="5">
    <source>
        <dbReference type="Proteomes" id="UP000219621"/>
    </source>
</evidence>
<dbReference type="Gene3D" id="1.20.1050.10">
    <property type="match status" value="1"/>
</dbReference>
<dbReference type="PROSITE" id="PS50405">
    <property type="entry name" value="GST_CTER"/>
    <property type="match status" value="1"/>
</dbReference>
<dbReference type="InterPro" id="IPR036249">
    <property type="entry name" value="Thioredoxin-like_sf"/>
</dbReference>
<dbReference type="CDD" id="cd00299">
    <property type="entry name" value="GST_C_family"/>
    <property type="match status" value="1"/>
</dbReference>
<dbReference type="AlphaFoldDB" id="A0A286GXM3"/>
<dbReference type="Pfam" id="PF13409">
    <property type="entry name" value="GST_N_2"/>
    <property type="match status" value="1"/>
</dbReference>
<dbReference type="Gene3D" id="3.40.30.10">
    <property type="entry name" value="Glutaredoxin"/>
    <property type="match status" value="1"/>
</dbReference>
<dbReference type="InterPro" id="IPR036282">
    <property type="entry name" value="Glutathione-S-Trfase_C_sf"/>
</dbReference>
<dbReference type="Pfam" id="PF00043">
    <property type="entry name" value="GST_C"/>
    <property type="match status" value="1"/>
</dbReference>
<dbReference type="GO" id="GO:0006749">
    <property type="term" value="P:glutathione metabolic process"/>
    <property type="evidence" value="ECO:0007669"/>
    <property type="project" value="TreeGrafter"/>
</dbReference>
<comment type="subunit">
    <text evidence="1">Homodimer.</text>
</comment>
<dbReference type="InterPro" id="IPR040079">
    <property type="entry name" value="Glutathione_S-Trfase"/>
</dbReference>
<organism evidence="4 5">
    <name type="scientific">Caenispirillum bisanense</name>
    <dbReference type="NCBI Taxonomy" id="414052"/>
    <lineage>
        <taxon>Bacteria</taxon>
        <taxon>Pseudomonadati</taxon>
        <taxon>Pseudomonadota</taxon>
        <taxon>Alphaproteobacteria</taxon>
        <taxon>Rhodospirillales</taxon>
        <taxon>Novispirillaceae</taxon>
        <taxon>Caenispirillum</taxon>
    </lineage>
</organism>
<reference evidence="4 5" key="1">
    <citation type="submission" date="2017-09" db="EMBL/GenBank/DDBJ databases">
        <authorList>
            <person name="Ehlers B."/>
            <person name="Leendertz F.H."/>
        </authorList>
    </citation>
    <scope>NUCLEOTIDE SEQUENCE [LARGE SCALE GENOMIC DNA]</scope>
    <source>
        <strain evidence="4 5">USBA 140</strain>
    </source>
</reference>
<dbReference type="EMBL" id="OCNJ01000012">
    <property type="protein sequence ID" value="SOE00258.1"/>
    <property type="molecule type" value="Genomic_DNA"/>
</dbReference>
<dbReference type="GO" id="GO:0004364">
    <property type="term" value="F:glutathione transferase activity"/>
    <property type="evidence" value="ECO:0007669"/>
    <property type="project" value="TreeGrafter"/>
</dbReference>
<dbReference type="OrthoDB" id="9794721at2"/>
<feature type="domain" description="GST C-terminal" evidence="3">
    <location>
        <begin position="84"/>
        <end position="215"/>
    </location>
</feature>
<accession>A0A286GXM3</accession>
<feature type="domain" description="GST N-terminal" evidence="2">
    <location>
        <begin position="1"/>
        <end position="79"/>
    </location>
</feature>
<keyword evidence="5" id="KW-1185">Reference proteome</keyword>
<name>A0A286GXM3_9PROT</name>